<accession>B4S9L5</accession>
<dbReference type="HOGENOM" id="CLU_2864185_0_0_10"/>
<dbReference type="AlphaFoldDB" id="B4S9L5"/>
<name>B4S9L5_PROA2</name>
<dbReference type="EMBL" id="CP001109">
    <property type="protein sequence ID" value="ACF47342.1"/>
    <property type="molecule type" value="Genomic_DNA"/>
</dbReference>
<proteinExistence type="predicted"/>
<dbReference type="RefSeq" id="WP_012509547.1">
    <property type="nucleotide sequence ID" value="NC_011061.1"/>
</dbReference>
<sequence>MMMKQVRRFVYLGFVIGGMIMSYGCTVNVSESEVGQGEDDVNINEKATENYGGERTDLQLRDLP</sequence>
<reference evidence="2" key="1">
    <citation type="submission" date="2008-06" db="EMBL/GenBank/DDBJ databases">
        <title>Complete sequence of plasmid of Prosthecochloris aestuarii DSM 271.</title>
        <authorList>
            <consortium name="US DOE Joint Genome Institute"/>
            <person name="Lucas S."/>
            <person name="Copeland A."/>
            <person name="Lapidus A."/>
            <person name="Glavina del Rio T."/>
            <person name="Dalin E."/>
            <person name="Tice H."/>
            <person name="Bruce D."/>
            <person name="Goodwin L."/>
            <person name="Pitluck S."/>
            <person name="Schmutz J."/>
            <person name="Larimer F."/>
            <person name="Land M."/>
            <person name="Hauser L."/>
            <person name="Kyrpides N."/>
            <person name="Anderson I."/>
            <person name="Liu Z."/>
            <person name="Li T."/>
            <person name="Zhao F."/>
            <person name="Overmann J."/>
            <person name="Bryant D.A."/>
            <person name="Richardson P."/>
        </authorList>
    </citation>
    <scope>NUCLEOTIDE SEQUENCE [LARGE SCALE GENOMIC DNA]</scope>
    <source>
        <strain evidence="2">DSM 271</strain>
        <plasmid evidence="2">pPAES01</plasmid>
    </source>
</reference>
<protein>
    <submittedName>
        <fullName evidence="2">Uncharacterized protein</fullName>
    </submittedName>
</protein>
<feature type="compositionally biased region" description="Basic and acidic residues" evidence="1">
    <location>
        <begin position="46"/>
        <end position="64"/>
    </location>
</feature>
<geneLocation type="plasmid" evidence="2 3">
    <name>pPAES01</name>
</geneLocation>
<evidence type="ECO:0000313" key="2">
    <source>
        <dbReference type="EMBL" id="ACF47342.1"/>
    </source>
</evidence>
<feature type="region of interest" description="Disordered" evidence="1">
    <location>
        <begin position="45"/>
        <end position="64"/>
    </location>
</feature>
<keyword evidence="2" id="KW-0614">Plasmid</keyword>
<dbReference type="Proteomes" id="UP000002725">
    <property type="component" value="Plasmid pPAES01"/>
</dbReference>
<evidence type="ECO:0000313" key="3">
    <source>
        <dbReference type="Proteomes" id="UP000002725"/>
    </source>
</evidence>
<keyword evidence="3" id="KW-1185">Reference proteome</keyword>
<dbReference type="PROSITE" id="PS51257">
    <property type="entry name" value="PROKAR_LIPOPROTEIN"/>
    <property type="match status" value="1"/>
</dbReference>
<gene>
    <name evidence="2" type="ordered locus">Paes_2351</name>
</gene>
<dbReference type="KEGG" id="paa:Paes_2351"/>
<organism evidence="2 3">
    <name type="scientific">Prosthecochloris aestuarii (strain DSM 271 / SK 413)</name>
    <dbReference type="NCBI Taxonomy" id="290512"/>
    <lineage>
        <taxon>Bacteria</taxon>
        <taxon>Pseudomonadati</taxon>
        <taxon>Chlorobiota</taxon>
        <taxon>Chlorobiia</taxon>
        <taxon>Chlorobiales</taxon>
        <taxon>Chlorobiaceae</taxon>
        <taxon>Prosthecochloris</taxon>
    </lineage>
</organism>
<evidence type="ECO:0000256" key="1">
    <source>
        <dbReference type="SAM" id="MobiDB-lite"/>
    </source>
</evidence>